<keyword evidence="1 3" id="KW-0489">Methyltransferase</keyword>
<organism evidence="3 4">
    <name type="scientific">Tepidibacter hydrothermalis</name>
    <dbReference type="NCBI Taxonomy" id="3036126"/>
    <lineage>
        <taxon>Bacteria</taxon>
        <taxon>Bacillati</taxon>
        <taxon>Bacillota</taxon>
        <taxon>Clostridia</taxon>
        <taxon>Peptostreptococcales</taxon>
        <taxon>Peptostreptococcaceae</taxon>
        <taxon>Tepidibacter</taxon>
    </lineage>
</organism>
<evidence type="ECO:0000313" key="4">
    <source>
        <dbReference type="Proteomes" id="UP001222800"/>
    </source>
</evidence>
<dbReference type="Proteomes" id="UP001222800">
    <property type="component" value="Chromosome"/>
</dbReference>
<evidence type="ECO:0000313" key="3">
    <source>
        <dbReference type="EMBL" id="WFD09404.1"/>
    </source>
</evidence>
<keyword evidence="4" id="KW-1185">Reference proteome</keyword>
<dbReference type="PANTHER" id="PTHR43619">
    <property type="entry name" value="S-ADENOSYL-L-METHIONINE-DEPENDENT METHYLTRANSFERASE YKTD-RELATED"/>
    <property type="match status" value="1"/>
</dbReference>
<gene>
    <name evidence="3" type="ORF">P4S50_13540</name>
</gene>
<accession>A0ABY8EC87</accession>
<reference evidence="3 4" key="1">
    <citation type="submission" date="2023-03" db="EMBL/GenBank/DDBJ databases">
        <title>Complete genome sequence of Tepidibacter sp. SWIR-1, isolated from a deep-sea hydrothermal vent.</title>
        <authorList>
            <person name="Li X."/>
        </authorList>
    </citation>
    <scope>NUCLEOTIDE SEQUENCE [LARGE SCALE GENOMIC DNA]</scope>
    <source>
        <strain evidence="3 4">SWIR-1</strain>
    </source>
</reference>
<dbReference type="InterPro" id="IPR029063">
    <property type="entry name" value="SAM-dependent_MTases_sf"/>
</dbReference>
<protein>
    <submittedName>
        <fullName evidence="3">Class I SAM-dependent methyltransferase</fullName>
        <ecNumber evidence="3">2.1.1.-</ecNumber>
    </submittedName>
</protein>
<dbReference type="RefSeq" id="WP_277731329.1">
    <property type="nucleotide sequence ID" value="NZ_CP120733.1"/>
</dbReference>
<dbReference type="EC" id="2.1.1.-" evidence="3"/>
<keyword evidence="2 3" id="KW-0808">Transferase</keyword>
<sequence length="275" mass="32191">MCSIEKKKVELGKLQETMVLPLWGRFLESKKSDPLVYDPKAIEIINNMDYDFSKIENKLTEYEALAWAVRSKIMDLAIENFIKKHPKAVIVNIGAGLDTSFERVDNGKITWYDLDLPDAIEFRKNFIDETDSRVYISKSVFDYTWFEDIKTIDDNILFIASGVLMFFEEEELKQLFSKMASKFPNGEIFFDTLSDEGLKYANDMMLKAGMQESMIQWGINSASEITKWNNKIEVVDEFSYYERIPRKKEWSDSVVEIMNMCDEMKSASFYHLKFK</sequence>
<evidence type="ECO:0000256" key="2">
    <source>
        <dbReference type="ARBA" id="ARBA00022679"/>
    </source>
</evidence>
<dbReference type="PANTHER" id="PTHR43619:SF2">
    <property type="entry name" value="S-ADENOSYL-L-METHIONINE-DEPENDENT METHYLTRANSFERASES SUPERFAMILY PROTEIN"/>
    <property type="match status" value="1"/>
</dbReference>
<dbReference type="Gene3D" id="3.40.50.150">
    <property type="entry name" value="Vaccinia Virus protein VP39"/>
    <property type="match status" value="1"/>
</dbReference>
<dbReference type="InterPro" id="IPR016874">
    <property type="entry name" value="TcmP-like"/>
</dbReference>
<evidence type="ECO:0000256" key="1">
    <source>
        <dbReference type="ARBA" id="ARBA00022603"/>
    </source>
</evidence>
<dbReference type="PIRSF" id="PIRSF028177">
    <property type="entry name" value="Polyketide_synth_Omtfrase_TcmP"/>
    <property type="match status" value="1"/>
</dbReference>
<dbReference type="SUPFAM" id="SSF53335">
    <property type="entry name" value="S-adenosyl-L-methionine-dependent methyltransferases"/>
    <property type="match status" value="1"/>
</dbReference>
<proteinExistence type="predicted"/>
<dbReference type="InterPro" id="IPR007213">
    <property type="entry name" value="Ppm1/Ppm2/Tcmp"/>
</dbReference>
<dbReference type="GO" id="GO:0008168">
    <property type="term" value="F:methyltransferase activity"/>
    <property type="evidence" value="ECO:0007669"/>
    <property type="project" value="UniProtKB-KW"/>
</dbReference>
<dbReference type="GO" id="GO:0032259">
    <property type="term" value="P:methylation"/>
    <property type="evidence" value="ECO:0007669"/>
    <property type="project" value="UniProtKB-KW"/>
</dbReference>
<name>A0ABY8EC87_9FIRM</name>
<dbReference type="EMBL" id="CP120733">
    <property type="protein sequence ID" value="WFD09404.1"/>
    <property type="molecule type" value="Genomic_DNA"/>
</dbReference>
<dbReference type="Pfam" id="PF04072">
    <property type="entry name" value="LCM"/>
    <property type="match status" value="1"/>
</dbReference>